<accession>A0A8H5ASV9</accession>
<sequence>MWGFHRQHSRMSQESKPYPSRLVLQSKEHKVLVKLPASPPGGLHRYLQRQAVQLFSDVGTESTNIAFWTSEVPEWKDEEIEISPDTLPEILDDGIRKLVVKVRPDTQERKVVSRCSSSSSEHEPTQEVKANELATHSQPSGNDTLKISVFNTATEKTVELKAKPSLKMQKIMEVLQAYYGIPCDDQRLYYEGERVIPDDTLGSLGVEDGDQLEMMPVLKGAKPVIYLYPTTATRISTTLSLVPEWEFSAIYPVVPAKSTENGQKLKWVVDAQPSGILTEIATGMEVSYLYWEAETTGKGLLSPPLSPVTGATTVEAPFVPNQASLDSKDTVLLEVAKITPYLDGALKALGLHVEARTSFTTYWLPTLLKHEYVALRFLPQSAYEHAAPLKVDPIPDVVSRIFMLFKGVDKSDLAVWSEARERAVEDVGRWTDIMLQAQAIQLFTDIGLNPAAVGFWSSELPGCEGEEIEISAEALAGLEDVIHKLIVKLR</sequence>
<dbReference type="Proteomes" id="UP000541558">
    <property type="component" value="Unassembled WGS sequence"/>
</dbReference>
<feature type="region of interest" description="Disordered" evidence="1">
    <location>
        <begin position="111"/>
        <end position="141"/>
    </location>
</feature>
<dbReference type="PROSITE" id="PS50053">
    <property type="entry name" value="UBIQUITIN_2"/>
    <property type="match status" value="1"/>
</dbReference>
<proteinExistence type="predicted"/>
<feature type="domain" description="Ubiquitin-like" evidence="2">
    <location>
        <begin position="145"/>
        <end position="221"/>
    </location>
</feature>
<dbReference type="AlphaFoldDB" id="A0A8H5ASV9"/>
<dbReference type="SUPFAM" id="SSF54236">
    <property type="entry name" value="Ubiquitin-like"/>
    <property type="match status" value="1"/>
</dbReference>
<dbReference type="InterPro" id="IPR029071">
    <property type="entry name" value="Ubiquitin-like_domsf"/>
</dbReference>
<dbReference type="CDD" id="cd01763">
    <property type="entry name" value="Ubl_SUMO_like"/>
    <property type="match status" value="1"/>
</dbReference>
<reference evidence="3 4" key="1">
    <citation type="journal article" date="2020" name="ISME J.">
        <title>Uncovering the hidden diversity of litter-decomposition mechanisms in mushroom-forming fungi.</title>
        <authorList>
            <person name="Floudas D."/>
            <person name="Bentzer J."/>
            <person name="Ahren D."/>
            <person name="Johansson T."/>
            <person name="Persson P."/>
            <person name="Tunlid A."/>
        </authorList>
    </citation>
    <scope>NUCLEOTIDE SEQUENCE [LARGE SCALE GENOMIC DNA]</scope>
    <source>
        <strain evidence="3 4">CBS 175.51</strain>
    </source>
</reference>
<evidence type="ECO:0000313" key="4">
    <source>
        <dbReference type="Proteomes" id="UP000541558"/>
    </source>
</evidence>
<evidence type="ECO:0000256" key="1">
    <source>
        <dbReference type="SAM" id="MobiDB-lite"/>
    </source>
</evidence>
<organism evidence="3 4">
    <name type="scientific">Ephemerocybe angulata</name>
    <dbReference type="NCBI Taxonomy" id="980116"/>
    <lineage>
        <taxon>Eukaryota</taxon>
        <taxon>Fungi</taxon>
        <taxon>Dikarya</taxon>
        <taxon>Basidiomycota</taxon>
        <taxon>Agaricomycotina</taxon>
        <taxon>Agaricomycetes</taxon>
        <taxon>Agaricomycetidae</taxon>
        <taxon>Agaricales</taxon>
        <taxon>Agaricineae</taxon>
        <taxon>Psathyrellaceae</taxon>
        <taxon>Ephemerocybe</taxon>
    </lineage>
</organism>
<dbReference type="InterPro" id="IPR000626">
    <property type="entry name" value="Ubiquitin-like_dom"/>
</dbReference>
<dbReference type="OrthoDB" id="428577at2759"/>
<dbReference type="Pfam" id="PF11976">
    <property type="entry name" value="Rad60-SLD"/>
    <property type="match status" value="1"/>
</dbReference>
<gene>
    <name evidence="3" type="ORF">D9611_012292</name>
</gene>
<name>A0A8H5ASV9_9AGAR</name>
<comment type="caution">
    <text evidence="3">The sequence shown here is derived from an EMBL/GenBank/DDBJ whole genome shotgun (WGS) entry which is preliminary data.</text>
</comment>
<dbReference type="InterPro" id="IPR022617">
    <property type="entry name" value="Rad60/SUMO-like_dom"/>
</dbReference>
<keyword evidence="4" id="KW-1185">Reference proteome</keyword>
<dbReference type="Gene3D" id="3.10.20.90">
    <property type="entry name" value="Phosphatidylinositol 3-kinase Catalytic Subunit, Chain A, domain 1"/>
    <property type="match status" value="1"/>
</dbReference>
<evidence type="ECO:0000313" key="3">
    <source>
        <dbReference type="EMBL" id="KAF5310460.1"/>
    </source>
</evidence>
<feature type="compositionally biased region" description="Basic and acidic residues" evidence="1">
    <location>
        <begin position="120"/>
        <end position="130"/>
    </location>
</feature>
<protein>
    <recommendedName>
        <fullName evidence="2">Ubiquitin-like domain-containing protein</fullName>
    </recommendedName>
</protein>
<dbReference type="EMBL" id="JAACJK010000229">
    <property type="protein sequence ID" value="KAF5310460.1"/>
    <property type="molecule type" value="Genomic_DNA"/>
</dbReference>
<evidence type="ECO:0000259" key="2">
    <source>
        <dbReference type="PROSITE" id="PS50053"/>
    </source>
</evidence>
<dbReference type="SMART" id="SM00213">
    <property type="entry name" value="UBQ"/>
    <property type="match status" value="1"/>
</dbReference>